<protein>
    <submittedName>
        <fullName evidence="2">Uncharacterized protein</fullName>
    </submittedName>
</protein>
<evidence type="ECO:0000313" key="2">
    <source>
        <dbReference type="EMBL" id="RYO81335.1"/>
    </source>
</evidence>
<comment type="caution">
    <text evidence="2">The sequence shown here is derived from an EMBL/GenBank/DDBJ whole genome shotgun (WGS) entry which is preliminary data.</text>
</comment>
<dbReference type="EMBL" id="QJNS01000254">
    <property type="protein sequence ID" value="RYO81335.1"/>
    <property type="molecule type" value="Genomic_DNA"/>
</dbReference>
<gene>
    <name evidence="2" type="ORF">DL762_007181</name>
</gene>
<keyword evidence="3" id="KW-1185">Reference proteome</keyword>
<name>A0ABY0GZX9_9PEZI</name>
<evidence type="ECO:0000256" key="1">
    <source>
        <dbReference type="SAM" id="MobiDB-lite"/>
    </source>
</evidence>
<feature type="compositionally biased region" description="Low complexity" evidence="1">
    <location>
        <begin position="138"/>
        <end position="151"/>
    </location>
</feature>
<feature type="compositionally biased region" description="Acidic residues" evidence="1">
    <location>
        <begin position="93"/>
        <end position="108"/>
    </location>
</feature>
<feature type="region of interest" description="Disordered" evidence="1">
    <location>
        <begin position="197"/>
        <end position="238"/>
    </location>
</feature>
<proteinExistence type="predicted"/>
<feature type="compositionally biased region" description="Low complexity" evidence="1">
    <location>
        <begin position="197"/>
        <end position="229"/>
    </location>
</feature>
<organism evidence="2 3">
    <name type="scientific">Monosporascus cannonballus</name>
    <dbReference type="NCBI Taxonomy" id="155416"/>
    <lineage>
        <taxon>Eukaryota</taxon>
        <taxon>Fungi</taxon>
        <taxon>Dikarya</taxon>
        <taxon>Ascomycota</taxon>
        <taxon>Pezizomycotina</taxon>
        <taxon>Sordariomycetes</taxon>
        <taxon>Xylariomycetidae</taxon>
        <taxon>Xylariales</taxon>
        <taxon>Xylariales incertae sedis</taxon>
        <taxon>Monosporascus</taxon>
    </lineage>
</organism>
<feature type="region of interest" description="Disordered" evidence="1">
    <location>
        <begin position="89"/>
        <end position="161"/>
    </location>
</feature>
<reference evidence="2 3" key="1">
    <citation type="submission" date="2018-06" db="EMBL/GenBank/DDBJ databases">
        <title>Complete Genomes of Monosporascus.</title>
        <authorList>
            <person name="Robinson A.J."/>
            <person name="Natvig D.O."/>
        </authorList>
    </citation>
    <scope>NUCLEOTIDE SEQUENCE [LARGE SCALE GENOMIC DNA]</scope>
    <source>
        <strain evidence="2 3">CBS 609.92</strain>
    </source>
</reference>
<accession>A0ABY0GZX9</accession>
<sequence length="373" mass="39739">MAVMITSREDSFQKEFFSYSDVSAGSLTPGLMSKEGGERLRQGHKLMEGLAWKKAADQGYGWREDKANGFPACELRVKPVKMAVLSGKFVEPAEGESDNEVGDDDDSDSGSGDQRVPISDEFVSLSDLERDEDEEPQHAQGQAQQQEHAAPLGRPGDEDTVITDVEPEVPAAGQQSPIGGDDLSARITQLIRQLPSSLGSTIPSTPSSSSAAALPTSSSAAMPRSSSAPNYSSALESPGSVIPPSAAGLFVLLEQSDEGGSIDSEAKESAALGGTGMGRRAASDAVGNVPMELVMNDSTTARFADIIRATRRRCPDLILGEVPAPLVSRDIVYGLFRAYGGETEEKKEEFMGRKRTTAWLTTFPSILPHLNQF</sequence>
<dbReference type="Proteomes" id="UP000294003">
    <property type="component" value="Unassembled WGS sequence"/>
</dbReference>
<evidence type="ECO:0000313" key="3">
    <source>
        <dbReference type="Proteomes" id="UP000294003"/>
    </source>
</evidence>